<feature type="compositionally biased region" description="Basic residues" evidence="1">
    <location>
        <begin position="660"/>
        <end position="676"/>
    </location>
</feature>
<sequence length="917" mass="101671">MTHPQADAPDFYFYVKCAKPLIVALPSGKDRGLASAWIKRLAEDVSISDDLKNNYLKLLIYFLQKRELDGPFLEHPANFQTLTEFPKNQNLFEATKALKKKPRSGKPFTSDYSGDLRTYVAYQEIDNVGVHCYYALSNQPLTVWHRFDETIFPTGISPAGIKGAGLSDEDEPTPSQSKEADPELERKKNELAEKLQKKAKSDNKKVMFLVSPIGIPSKSDERVPPNRVLAAAWVKKLAGDAAAEEKIKLDYLKLLLFVLQRKRLAPPFTQHPNALEKLDKFPEDQTLVDVAKAIIEQEQQERFEKWQKRMKGESGDYPPYVSDFSADLLEYVAVQSIENFGVHCYYAVSKQPLSSWYRTDRQLLPKAAKSMLEVSVPPPTLTETQSTPELIEKSPEKPEGGQPPPEQPPAEQPPAPQEPPPEAEQPSPEKEESPRKKKESPRRSALGATPPSRPIGKVSPPAEDREPPTWGSNLLEVKFLEEEVSDFGEGDLPSGAAPMEILWTPPTGGFGPEMLDEESPFLIGDEEMFLDESMPSFLAGSMTEEGETPPPAWTSAASIPYATPPYPWVTPPPPGKPTPPPPPAVAKKPAKKAPPKIKPTRASLLLQKKKTEAAAPPPPPPATAKKPVARKSSSKIAKRPSKPKAEEPPPPPPQEEAPSKKKVVKKPSKGKVKKPTKKADESKVVALAQLEGTTGTEPHREFPPDDVEDYVAQYNKMMGEIQEQYQTDMAKYAQMIQSVETEGDDETTVSREPKSKRHLSYVAKYSKLGIPTEHGVPVELEKSIHLSPEARQIYDDIIEGPSTSTGISEAPPSIVKHPTPKLPPGFIEEDEDVEETTEDETTAAMELEGTQATAQPEYATMQTSPGHGTKDPRVTPITTWRPLHNSASPTETWASWTWKSWTLTLETFPASRTTWRI</sequence>
<dbReference type="EMBL" id="JABDTM020021292">
    <property type="protein sequence ID" value="KAH0816591.1"/>
    <property type="molecule type" value="Genomic_DNA"/>
</dbReference>
<dbReference type="Pfam" id="PF14846">
    <property type="entry name" value="DUF4485"/>
    <property type="match status" value="2"/>
</dbReference>
<reference evidence="3" key="2">
    <citation type="submission" date="2021-08" db="EMBL/GenBank/DDBJ databases">
        <authorList>
            <person name="Eriksson T."/>
        </authorList>
    </citation>
    <scope>NUCLEOTIDE SEQUENCE</scope>
    <source>
        <strain evidence="3">Stoneville</strain>
        <tissue evidence="3">Whole head</tissue>
    </source>
</reference>
<evidence type="ECO:0000313" key="4">
    <source>
        <dbReference type="Proteomes" id="UP000719412"/>
    </source>
</evidence>
<feature type="region of interest" description="Disordered" evidence="1">
    <location>
        <begin position="374"/>
        <end position="517"/>
    </location>
</feature>
<dbReference type="InterPro" id="IPR027831">
    <property type="entry name" value="DUF4485"/>
</dbReference>
<feature type="compositionally biased region" description="Pro residues" evidence="1">
    <location>
        <begin position="401"/>
        <end position="423"/>
    </location>
</feature>
<feature type="region of interest" description="Disordered" evidence="1">
    <location>
        <begin position="848"/>
        <end position="872"/>
    </location>
</feature>
<comment type="caution">
    <text evidence="3">The sequence shown here is derived from an EMBL/GenBank/DDBJ whole genome shotgun (WGS) entry which is preliminary data.</text>
</comment>
<feature type="domain" description="DUF4485" evidence="2">
    <location>
        <begin position="10"/>
        <end position="78"/>
    </location>
</feature>
<protein>
    <recommendedName>
        <fullName evidence="2">DUF4485 domain-containing protein</fullName>
    </recommendedName>
</protein>
<feature type="compositionally biased region" description="Polar residues" evidence="1">
    <location>
        <begin position="850"/>
        <end position="866"/>
    </location>
</feature>
<feature type="region of interest" description="Disordered" evidence="1">
    <location>
        <begin position="802"/>
        <end position="827"/>
    </location>
</feature>
<feature type="region of interest" description="Disordered" evidence="1">
    <location>
        <begin position="162"/>
        <end position="186"/>
    </location>
</feature>
<feature type="compositionally biased region" description="Basic residues" evidence="1">
    <location>
        <begin position="627"/>
        <end position="642"/>
    </location>
</feature>
<proteinExistence type="predicted"/>
<feature type="compositionally biased region" description="Basic and acidic residues" evidence="1">
    <location>
        <begin position="390"/>
        <end position="399"/>
    </location>
</feature>
<accession>A0A8J6LKI9</accession>
<evidence type="ECO:0000313" key="3">
    <source>
        <dbReference type="EMBL" id="KAH0816591.1"/>
    </source>
</evidence>
<feature type="compositionally biased region" description="Basic residues" evidence="1">
    <location>
        <begin position="588"/>
        <end position="599"/>
    </location>
</feature>
<dbReference type="Proteomes" id="UP000719412">
    <property type="component" value="Unassembled WGS sequence"/>
</dbReference>
<feature type="region of interest" description="Disordered" evidence="1">
    <location>
        <begin position="537"/>
        <end position="705"/>
    </location>
</feature>
<feature type="domain" description="DUF4485" evidence="2">
    <location>
        <begin position="224"/>
        <end position="280"/>
    </location>
</feature>
<keyword evidence="4" id="KW-1185">Reference proteome</keyword>
<name>A0A8J6LKI9_TENMO</name>
<reference evidence="3" key="1">
    <citation type="journal article" date="2020" name="J Insects Food Feed">
        <title>The yellow mealworm (Tenebrio molitor) genome: a resource for the emerging insects as food and feed industry.</title>
        <authorList>
            <person name="Eriksson T."/>
            <person name="Andere A."/>
            <person name="Kelstrup H."/>
            <person name="Emery V."/>
            <person name="Picard C."/>
        </authorList>
    </citation>
    <scope>NUCLEOTIDE SEQUENCE</scope>
    <source>
        <strain evidence="3">Stoneville</strain>
        <tissue evidence="3">Whole head</tissue>
    </source>
</reference>
<evidence type="ECO:0000256" key="1">
    <source>
        <dbReference type="SAM" id="MobiDB-lite"/>
    </source>
</evidence>
<organism evidence="3 4">
    <name type="scientific">Tenebrio molitor</name>
    <name type="common">Yellow mealworm beetle</name>
    <dbReference type="NCBI Taxonomy" id="7067"/>
    <lineage>
        <taxon>Eukaryota</taxon>
        <taxon>Metazoa</taxon>
        <taxon>Ecdysozoa</taxon>
        <taxon>Arthropoda</taxon>
        <taxon>Hexapoda</taxon>
        <taxon>Insecta</taxon>
        <taxon>Pterygota</taxon>
        <taxon>Neoptera</taxon>
        <taxon>Endopterygota</taxon>
        <taxon>Coleoptera</taxon>
        <taxon>Polyphaga</taxon>
        <taxon>Cucujiformia</taxon>
        <taxon>Tenebrionidae</taxon>
        <taxon>Tenebrio</taxon>
    </lineage>
</organism>
<dbReference type="AlphaFoldDB" id="A0A8J6LKI9"/>
<feature type="compositionally biased region" description="Pro residues" evidence="1">
    <location>
        <begin position="562"/>
        <end position="584"/>
    </location>
</feature>
<gene>
    <name evidence="3" type="ORF">GEV33_006200</name>
</gene>
<evidence type="ECO:0000259" key="2">
    <source>
        <dbReference type="Pfam" id="PF14846"/>
    </source>
</evidence>